<evidence type="ECO:0000256" key="1">
    <source>
        <dbReference type="SAM" id="Phobius"/>
    </source>
</evidence>
<keyword evidence="1" id="KW-0812">Transmembrane</keyword>
<dbReference type="RefSeq" id="WP_204400566.1">
    <property type="nucleotide sequence ID" value="NZ_JAFBEE010000003.1"/>
</dbReference>
<proteinExistence type="predicted"/>
<feature type="transmembrane region" description="Helical" evidence="1">
    <location>
        <begin position="39"/>
        <end position="58"/>
    </location>
</feature>
<evidence type="ECO:0000313" key="3">
    <source>
        <dbReference type="EMBL" id="MBM7614289.1"/>
    </source>
</evidence>
<keyword evidence="4" id="KW-1185">Reference proteome</keyword>
<name>A0ABS2NNY6_9FIRM</name>
<evidence type="ECO:0000313" key="4">
    <source>
        <dbReference type="Proteomes" id="UP001314796"/>
    </source>
</evidence>
<reference evidence="3 4" key="1">
    <citation type="submission" date="2021-01" db="EMBL/GenBank/DDBJ databases">
        <title>Genomic Encyclopedia of Type Strains, Phase IV (KMG-IV): sequencing the most valuable type-strain genomes for metagenomic binning, comparative biology and taxonomic classification.</title>
        <authorList>
            <person name="Goeker M."/>
        </authorList>
    </citation>
    <scope>NUCLEOTIDE SEQUENCE [LARGE SCALE GENOMIC DNA]</scope>
    <source>
        <strain evidence="3 4">DSM 25890</strain>
    </source>
</reference>
<dbReference type="InterPro" id="IPR026870">
    <property type="entry name" value="Zinc_ribbon_dom"/>
</dbReference>
<dbReference type="Proteomes" id="UP001314796">
    <property type="component" value="Unassembled WGS sequence"/>
</dbReference>
<protein>
    <recommendedName>
        <fullName evidence="2">Zinc-ribbon domain-containing protein</fullName>
    </recommendedName>
</protein>
<organism evidence="3 4">
    <name type="scientific">Alkaliphilus hydrothermalis</name>
    <dbReference type="NCBI Taxonomy" id="1482730"/>
    <lineage>
        <taxon>Bacteria</taxon>
        <taxon>Bacillati</taxon>
        <taxon>Bacillota</taxon>
        <taxon>Clostridia</taxon>
        <taxon>Peptostreptococcales</taxon>
        <taxon>Natronincolaceae</taxon>
        <taxon>Alkaliphilus</taxon>
    </lineage>
</organism>
<dbReference type="Pfam" id="PF13240">
    <property type="entry name" value="Zn_Ribbon_1"/>
    <property type="match status" value="1"/>
</dbReference>
<feature type="domain" description="Zinc-ribbon" evidence="2">
    <location>
        <begin position="68"/>
        <end position="87"/>
    </location>
</feature>
<sequence length="93" mass="10829">MYSLDDTNPLFWIIIFLILIIQGSWIFNDASKRGENKWIWGLFGCLNVPTSLLIYILVTRYIMKTENCGHCGNKVRTNANYCSNCGQRIKNEY</sequence>
<comment type="caution">
    <text evidence="3">The sequence shown here is derived from an EMBL/GenBank/DDBJ whole genome shotgun (WGS) entry which is preliminary data.</text>
</comment>
<evidence type="ECO:0000259" key="2">
    <source>
        <dbReference type="Pfam" id="PF13240"/>
    </source>
</evidence>
<keyword evidence="1" id="KW-0472">Membrane</keyword>
<dbReference type="EMBL" id="JAFBEE010000003">
    <property type="protein sequence ID" value="MBM7614289.1"/>
    <property type="molecule type" value="Genomic_DNA"/>
</dbReference>
<accession>A0ABS2NNY6</accession>
<keyword evidence="1" id="KW-1133">Transmembrane helix</keyword>
<gene>
    <name evidence="3" type="ORF">JOC73_000800</name>
</gene>
<feature type="transmembrane region" description="Helical" evidence="1">
    <location>
        <begin position="9"/>
        <end position="27"/>
    </location>
</feature>